<dbReference type="GO" id="GO:0046872">
    <property type="term" value="F:metal ion binding"/>
    <property type="evidence" value="ECO:0007669"/>
    <property type="project" value="UniProtKB-KW"/>
</dbReference>
<dbReference type="InterPro" id="IPR036400">
    <property type="entry name" value="Cyt_B5-like_heme/steroid_sf"/>
</dbReference>
<keyword evidence="1" id="KW-0349">Heme</keyword>
<protein>
    <recommendedName>
        <fullName evidence="6">Cytochrome b5 heme-binding domain-containing protein</fullName>
    </recommendedName>
</protein>
<feature type="domain" description="Cytochrome b5 heme-binding" evidence="6">
    <location>
        <begin position="56"/>
        <end position="127"/>
    </location>
</feature>
<sequence length="127" mass="14586">MSNRYLRQLSQISIINFAVFFLVLLILATVQNKQAPIVKRKVRQVTVPTIRDIFGELHMHNMRSDCWIALEGHIYNVSTYFGSHPGGDQELEKYCGKDATQAFQTQDDQGKDHSPDAYAQLQQFLIQ</sequence>
<keyword evidence="3" id="KW-0408">Iron</keyword>
<dbReference type="SMART" id="SM01117">
    <property type="entry name" value="Cyt-b5"/>
    <property type="match status" value="1"/>
</dbReference>
<dbReference type="GO" id="GO:0016020">
    <property type="term" value="C:membrane"/>
    <property type="evidence" value="ECO:0007669"/>
    <property type="project" value="TreeGrafter"/>
</dbReference>
<name>A0A1F7L141_9BACT</name>
<dbReference type="AlphaFoldDB" id="A0A1F7L141"/>
<organism evidence="7 8">
    <name type="scientific">Candidatus Roizmanbacteria bacterium RIFOXYD1_FULL_38_12</name>
    <dbReference type="NCBI Taxonomy" id="1802093"/>
    <lineage>
        <taxon>Bacteria</taxon>
        <taxon>Candidatus Roizmaniibacteriota</taxon>
    </lineage>
</organism>
<proteinExistence type="inferred from homology"/>
<keyword evidence="5" id="KW-0472">Membrane</keyword>
<dbReference type="EMBL" id="MGBR01000001">
    <property type="protein sequence ID" value="OGK73764.1"/>
    <property type="molecule type" value="Genomic_DNA"/>
</dbReference>
<evidence type="ECO:0000256" key="2">
    <source>
        <dbReference type="ARBA" id="ARBA00022723"/>
    </source>
</evidence>
<dbReference type="InterPro" id="IPR050668">
    <property type="entry name" value="Cytochrome_b5"/>
</dbReference>
<dbReference type="Proteomes" id="UP000177050">
    <property type="component" value="Unassembled WGS sequence"/>
</dbReference>
<keyword evidence="5" id="KW-1133">Transmembrane helix</keyword>
<comment type="similarity">
    <text evidence="4">Belongs to the cytochrome b5 family.</text>
</comment>
<dbReference type="InterPro" id="IPR001199">
    <property type="entry name" value="Cyt_B5-like_heme/steroid-bd"/>
</dbReference>
<evidence type="ECO:0000313" key="8">
    <source>
        <dbReference type="Proteomes" id="UP000177050"/>
    </source>
</evidence>
<evidence type="ECO:0000256" key="5">
    <source>
        <dbReference type="SAM" id="Phobius"/>
    </source>
</evidence>
<dbReference type="SUPFAM" id="SSF55856">
    <property type="entry name" value="Cytochrome b5-like heme/steroid binding domain"/>
    <property type="match status" value="1"/>
</dbReference>
<evidence type="ECO:0000256" key="4">
    <source>
        <dbReference type="ARBA" id="ARBA00038168"/>
    </source>
</evidence>
<dbReference type="Gene3D" id="3.10.120.10">
    <property type="entry name" value="Cytochrome b5-like heme/steroid binding domain"/>
    <property type="match status" value="1"/>
</dbReference>
<accession>A0A1F7L141</accession>
<dbReference type="Pfam" id="PF00173">
    <property type="entry name" value="Cyt-b5"/>
    <property type="match status" value="1"/>
</dbReference>
<dbReference type="PROSITE" id="PS50255">
    <property type="entry name" value="CYTOCHROME_B5_2"/>
    <property type="match status" value="1"/>
</dbReference>
<reference evidence="7 8" key="1">
    <citation type="journal article" date="2016" name="Nat. Commun.">
        <title>Thousands of microbial genomes shed light on interconnected biogeochemical processes in an aquifer system.</title>
        <authorList>
            <person name="Anantharaman K."/>
            <person name="Brown C.T."/>
            <person name="Hug L.A."/>
            <person name="Sharon I."/>
            <person name="Castelle C.J."/>
            <person name="Probst A.J."/>
            <person name="Thomas B.C."/>
            <person name="Singh A."/>
            <person name="Wilkins M.J."/>
            <person name="Karaoz U."/>
            <person name="Brodie E.L."/>
            <person name="Williams K.H."/>
            <person name="Hubbard S.S."/>
            <person name="Banfield J.F."/>
        </authorList>
    </citation>
    <scope>NUCLEOTIDE SEQUENCE [LARGE SCALE GENOMIC DNA]</scope>
</reference>
<comment type="caution">
    <text evidence="7">The sequence shown here is derived from an EMBL/GenBank/DDBJ whole genome shotgun (WGS) entry which is preliminary data.</text>
</comment>
<evidence type="ECO:0000256" key="1">
    <source>
        <dbReference type="ARBA" id="ARBA00022617"/>
    </source>
</evidence>
<dbReference type="PANTHER" id="PTHR19359">
    <property type="entry name" value="CYTOCHROME B5"/>
    <property type="match status" value="1"/>
</dbReference>
<feature type="transmembrane region" description="Helical" evidence="5">
    <location>
        <begin position="12"/>
        <end position="30"/>
    </location>
</feature>
<keyword evidence="5" id="KW-0812">Transmembrane</keyword>
<gene>
    <name evidence="7" type="ORF">A3K52_03190</name>
</gene>
<dbReference type="GO" id="GO:0020037">
    <property type="term" value="F:heme binding"/>
    <property type="evidence" value="ECO:0007669"/>
    <property type="project" value="TreeGrafter"/>
</dbReference>
<evidence type="ECO:0000259" key="6">
    <source>
        <dbReference type="PROSITE" id="PS50255"/>
    </source>
</evidence>
<evidence type="ECO:0000313" key="7">
    <source>
        <dbReference type="EMBL" id="OGK73764.1"/>
    </source>
</evidence>
<keyword evidence="2" id="KW-0479">Metal-binding</keyword>
<evidence type="ECO:0000256" key="3">
    <source>
        <dbReference type="ARBA" id="ARBA00023004"/>
    </source>
</evidence>